<dbReference type="RefSeq" id="WP_117387014.1">
    <property type="nucleotide sequence ID" value="NZ_MZGX01000002.1"/>
</dbReference>
<dbReference type="OrthoDB" id="2965948at2"/>
<evidence type="ECO:0008006" key="3">
    <source>
        <dbReference type="Google" id="ProtNLM"/>
    </source>
</evidence>
<evidence type="ECO:0000313" key="2">
    <source>
        <dbReference type="Proteomes" id="UP000191554"/>
    </source>
</evidence>
<dbReference type="AlphaFoldDB" id="A0A1V4SR95"/>
<proteinExistence type="predicted"/>
<accession>A0A1V4SR95</accession>
<sequence length="184" mass="21281">MIPIFLSRPNPFIDIQDLFLKELTEFLLLHGMESITMKAKDYNPYESLTCLNELIKRCYGMVIVAFGQSYVEKGFSKKGAVSNKLFFDSEEKELENLWITSPFCHIEGAIAFSNKLPLLVIEQNNVKIEGILKNGDHAIKCPSLRLIEKKDTYTYFLNKCFIKSFHEWSQKVIDLHGFITRTIC</sequence>
<evidence type="ECO:0000313" key="1">
    <source>
        <dbReference type="EMBL" id="OPX45965.1"/>
    </source>
</evidence>
<gene>
    <name evidence="1" type="ORF">CLHUN_04400</name>
</gene>
<reference evidence="1 2" key="1">
    <citation type="submission" date="2017-03" db="EMBL/GenBank/DDBJ databases">
        <title>Genome sequence of Clostridium hungatei DSM 14427.</title>
        <authorList>
            <person name="Poehlein A."/>
            <person name="Daniel R."/>
        </authorList>
    </citation>
    <scope>NUCLEOTIDE SEQUENCE [LARGE SCALE GENOMIC DNA]</scope>
    <source>
        <strain evidence="1 2">DSM 14427</strain>
    </source>
</reference>
<name>A0A1V4SR95_RUMHU</name>
<organism evidence="1 2">
    <name type="scientific">Ruminiclostridium hungatei</name>
    <name type="common">Clostridium hungatei</name>
    <dbReference type="NCBI Taxonomy" id="48256"/>
    <lineage>
        <taxon>Bacteria</taxon>
        <taxon>Bacillati</taxon>
        <taxon>Bacillota</taxon>
        <taxon>Clostridia</taxon>
        <taxon>Eubacteriales</taxon>
        <taxon>Oscillospiraceae</taxon>
        <taxon>Ruminiclostridium</taxon>
    </lineage>
</organism>
<dbReference type="EMBL" id="MZGX01000002">
    <property type="protein sequence ID" value="OPX45965.1"/>
    <property type="molecule type" value="Genomic_DNA"/>
</dbReference>
<comment type="caution">
    <text evidence="1">The sequence shown here is derived from an EMBL/GenBank/DDBJ whole genome shotgun (WGS) entry which is preliminary data.</text>
</comment>
<protein>
    <recommendedName>
        <fullName evidence="3">TIR domain-containing protein</fullName>
    </recommendedName>
</protein>
<dbReference type="Proteomes" id="UP000191554">
    <property type="component" value="Unassembled WGS sequence"/>
</dbReference>
<keyword evidence="2" id="KW-1185">Reference proteome</keyword>
<dbReference type="STRING" id="48256.CLHUN_04400"/>